<evidence type="ECO:0000256" key="15">
    <source>
        <dbReference type="ARBA" id="ARBA00070642"/>
    </source>
</evidence>
<dbReference type="GO" id="GO:0035556">
    <property type="term" value="P:intracellular signal transduction"/>
    <property type="evidence" value="ECO:0007669"/>
    <property type="project" value="InterPro"/>
</dbReference>
<dbReference type="SUPFAM" id="SSF55550">
    <property type="entry name" value="SH2 domain"/>
    <property type="match status" value="1"/>
</dbReference>
<evidence type="ECO:0000256" key="6">
    <source>
        <dbReference type="ARBA" id="ARBA00022490"/>
    </source>
</evidence>
<feature type="region of interest" description="Disordered" evidence="17">
    <location>
        <begin position="102"/>
        <end position="146"/>
    </location>
</feature>
<dbReference type="Gene3D" id="1.10.750.20">
    <property type="entry name" value="SOCS box"/>
    <property type="match status" value="1"/>
</dbReference>
<feature type="domain" description="SOCS box" evidence="19">
    <location>
        <begin position="435"/>
        <end position="485"/>
    </location>
</feature>
<dbReference type="FunFam" id="3.30.505.10:FF:000029">
    <property type="entry name" value="Suppressor of cytokine signaling 7"/>
    <property type="match status" value="1"/>
</dbReference>
<name>A0A8K0JU17_LADFU</name>
<feature type="domain" description="SH2" evidence="18">
    <location>
        <begin position="333"/>
        <end position="440"/>
    </location>
</feature>
<dbReference type="SMART" id="SM00252">
    <property type="entry name" value="SH2"/>
    <property type="match status" value="1"/>
</dbReference>
<evidence type="ECO:0000313" key="20">
    <source>
        <dbReference type="EMBL" id="KAG8222458.1"/>
    </source>
</evidence>
<reference evidence="20" key="1">
    <citation type="submission" date="2013-04" db="EMBL/GenBank/DDBJ databases">
        <authorList>
            <person name="Qu J."/>
            <person name="Murali S.C."/>
            <person name="Bandaranaike D."/>
            <person name="Bellair M."/>
            <person name="Blankenburg K."/>
            <person name="Chao H."/>
            <person name="Dinh H."/>
            <person name="Doddapaneni H."/>
            <person name="Downs B."/>
            <person name="Dugan-Rocha S."/>
            <person name="Elkadiri S."/>
            <person name="Gnanaolivu R.D."/>
            <person name="Hernandez B."/>
            <person name="Javaid M."/>
            <person name="Jayaseelan J.C."/>
            <person name="Lee S."/>
            <person name="Li M."/>
            <person name="Ming W."/>
            <person name="Munidasa M."/>
            <person name="Muniz J."/>
            <person name="Nguyen L."/>
            <person name="Ongeri F."/>
            <person name="Osuji N."/>
            <person name="Pu L.-L."/>
            <person name="Puazo M."/>
            <person name="Qu C."/>
            <person name="Quiroz J."/>
            <person name="Raj R."/>
            <person name="Weissenberger G."/>
            <person name="Xin Y."/>
            <person name="Zou X."/>
            <person name="Han Y."/>
            <person name="Richards S."/>
            <person name="Worley K."/>
            <person name="Muzny D."/>
            <person name="Gibbs R."/>
        </authorList>
    </citation>
    <scope>NUCLEOTIDE SEQUENCE</scope>
    <source>
        <strain evidence="20">Sampled in the wild</strain>
    </source>
</reference>
<evidence type="ECO:0000256" key="1">
    <source>
        <dbReference type="ARBA" id="ARBA00004123"/>
    </source>
</evidence>
<dbReference type="SMART" id="SM00969">
    <property type="entry name" value="SOCS_box"/>
    <property type="match status" value="1"/>
</dbReference>
<dbReference type="CDD" id="cd03740">
    <property type="entry name" value="SOCS_SOCS6"/>
    <property type="match status" value="1"/>
</dbReference>
<comment type="pathway">
    <text evidence="4">Protein modification; protein ubiquitination.</text>
</comment>
<organism evidence="20 21">
    <name type="scientific">Ladona fulva</name>
    <name type="common">Scarce chaser dragonfly</name>
    <name type="synonym">Libellula fulva</name>
    <dbReference type="NCBI Taxonomy" id="123851"/>
    <lineage>
        <taxon>Eukaryota</taxon>
        <taxon>Metazoa</taxon>
        <taxon>Ecdysozoa</taxon>
        <taxon>Arthropoda</taxon>
        <taxon>Hexapoda</taxon>
        <taxon>Insecta</taxon>
        <taxon>Pterygota</taxon>
        <taxon>Palaeoptera</taxon>
        <taxon>Odonata</taxon>
        <taxon>Epiprocta</taxon>
        <taxon>Anisoptera</taxon>
        <taxon>Libelluloidea</taxon>
        <taxon>Libellulidae</taxon>
        <taxon>Ladona</taxon>
    </lineage>
</organism>
<evidence type="ECO:0000256" key="5">
    <source>
        <dbReference type="ARBA" id="ARBA00022475"/>
    </source>
</evidence>
<dbReference type="GO" id="GO:0005634">
    <property type="term" value="C:nucleus"/>
    <property type="evidence" value="ECO:0007669"/>
    <property type="project" value="UniProtKB-SubCell"/>
</dbReference>
<dbReference type="InterPro" id="IPR037345">
    <property type="entry name" value="SOCS6_SOCS"/>
</dbReference>
<keyword evidence="6" id="KW-0963">Cytoplasm</keyword>
<evidence type="ECO:0000256" key="16">
    <source>
        <dbReference type="PROSITE-ProRule" id="PRU00191"/>
    </source>
</evidence>
<keyword evidence="12" id="KW-0539">Nucleus</keyword>
<evidence type="ECO:0000259" key="19">
    <source>
        <dbReference type="PROSITE" id="PS50225"/>
    </source>
</evidence>
<dbReference type="InterPro" id="IPR036860">
    <property type="entry name" value="SH2_dom_sf"/>
</dbReference>
<dbReference type="AlphaFoldDB" id="A0A8K0JU17"/>
<evidence type="ECO:0000256" key="9">
    <source>
        <dbReference type="ARBA" id="ARBA00022786"/>
    </source>
</evidence>
<feature type="region of interest" description="Disordered" evidence="17">
    <location>
        <begin position="294"/>
        <end position="317"/>
    </location>
</feature>
<evidence type="ECO:0000256" key="11">
    <source>
        <dbReference type="ARBA" id="ARBA00023136"/>
    </source>
</evidence>
<dbReference type="InterPro" id="IPR036036">
    <property type="entry name" value="SOCS_box-like_dom_sf"/>
</dbReference>
<comment type="function">
    <text evidence="13">Substrate-recognition component of a cullin-5-RING E3 ubiquitin-protein ligase complex (ECS complex, also named CRL5 complex), which mediates the ubiquitination and subsequent proteasomal degradation of target proteins, such as DAB1 and IRS1. Specifically recognizes and binds phosphorylated proteins via its SH2 domain, promoting their ubiquitination. The ECS(SOCS7) complex acts as a key regulator of reelin signaling by mediating ubiquitination and degradation of phosphorylated DAB1 in the cortical plate of the developing cerebral cortex, thereby regulating neuron positioning during cortex development. Functions in insulin signaling and glucose homeostasis through IRS1 ubiquitination and subsequent proteasomal degradation. Also inhibits prolactin, growth hormone and leptin signaling by preventing STAT3 and STAT5 activation, sequestering them in the cytoplasm and reducing their binding to DNA.</text>
</comment>
<dbReference type="GO" id="GO:0005942">
    <property type="term" value="C:phosphatidylinositol 3-kinase complex"/>
    <property type="evidence" value="ECO:0007669"/>
    <property type="project" value="TreeGrafter"/>
</dbReference>
<keyword evidence="8" id="KW-0734">Signal transduction inhibitor</keyword>
<dbReference type="FunFam" id="1.10.750.20:FF:000002">
    <property type="entry name" value="Suppressor of cytokine signaling 2"/>
    <property type="match status" value="1"/>
</dbReference>
<gene>
    <name evidence="20" type="ORF">J437_LFUL002193</name>
</gene>
<dbReference type="GO" id="GO:0005737">
    <property type="term" value="C:cytoplasm"/>
    <property type="evidence" value="ECO:0007669"/>
    <property type="project" value="UniProtKB-SubCell"/>
</dbReference>
<proteinExistence type="predicted"/>
<reference evidence="20" key="2">
    <citation type="submission" date="2017-10" db="EMBL/GenBank/DDBJ databases">
        <title>Ladona fulva Genome sequencing and assembly.</title>
        <authorList>
            <person name="Murali S."/>
            <person name="Richards S."/>
            <person name="Bandaranaike D."/>
            <person name="Bellair M."/>
            <person name="Blankenburg K."/>
            <person name="Chao H."/>
            <person name="Dinh H."/>
            <person name="Doddapaneni H."/>
            <person name="Dugan-Rocha S."/>
            <person name="Elkadiri S."/>
            <person name="Gnanaolivu R."/>
            <person name="Hernandez B."/>
            <person name="Skinner E."/>
            <person name="Javaid M."/>
            <person name="Lee S."/>
            <person name="Li M."/>
            <person name="Ming W."/>
            <person name="Munidasa M."/>
            <person name="Muniz J."/>
            <person name="Nguyen L."/>
            <person name="Hughes D."/>
            <person name="Osuji N."/>
            <person name="Pu L.-L."/>
            <person name="Puazo M."/>
            <person name="Qu C."/>
            <person name="Quiroz J."/>
            <person name="Raj R."/>
            <person name="Weissenberger G."/>
            <person name="Xin Y."/>
            <person name="Zou X."/>
            <person name="Han Y."/>
            <person name="Worley K."/>
            <person name="Muzny D."/>
            <person name="Gibbs R."/>
        </authorList>
    </citation>
    <scope>NUCLEOTIDE SEQUENCE</scope>
    <source>
        <strain evidence="20">Sampled in the wild</strain>
    </source>
</reference>
<dbReference type="GO" id="GO:0005886">
    <property type="term" value="C:plasma membrane"/>
    <property type="evidence" value="ECO:0007669"/>
    <property type="project" value="UniProtKB-SubCell"/>
</dbReference>
<keyword evidence="9" id="KW-0833">Ubl conjugation pathway</keyword>
<dbReference type="PROSITE" id="PS50225">
    <property type="entry name" value="SOCS"/>
    <property type="match status" value="1"/>
</dbReference>
<evidence type="ECO:0000259" key="18">
    <source>
        <dbReference type="PROSITE" id="PS50001"/>
    </source>
</evidence>
<keyword evidence="10 16" id="KW-0727">SH2 domain</keyword>
<keyword evidence="5" id="KW-1003">Cell membrane</keyword>
<evidence type="ECO:0000256" key="14">
    <source>
        <dbReference type="ARBA" id="ARBA00062788"/>
    </source>
</evidence>
<dbReference type="PANTHER" id="PTHR10155">
    <property type="entry name" value="PHOSPHATIDYLINOSITOL 3-KINASE REGULATORY SUBUNIT"/>
    <property type="match status" value="1"/>
</dbReference>
<evidence type="ECO:0000256" key="8">
    <source>
        <dbReference type="ARBA" id="ARBA00022700"/>
    </source>
</evidence>
<dbReference type="Pfam" id="PF07525">
    <property type="entry name" value="SOCS_box"/>
    <property type="match status" value="1"/>
</dbReference>
<comment type="caution">
    <text evidence="20">The sequence shown here is derived from an EMBL/GenBank/DDBJ whole genome shotgun (WGS) entry which is preliminary data.</text>
</comment>
<dbReference type="Gene3D" id="3.30.505.10">
    <property type="entry name" value="SH2 domain"/>
    <property type="match status" value="1"/>
</dbReference>
<dbReference type="GO" id="GO:0040008">
    <property type="term" value="P:regulation of growth"/>
    <property type="evidence" value="ECO:0007669"/>
    <property type="project" value="InterPro"/>
</dbReference>
<keyword evidence="7" id="KW-0341">Growth regulation</keyword>
<keyword evidence="11" id="KW-0472">Membrane</keyword>
<dbReference type="Pfam" id="PF00017">
    <property type="entry name" value="SH2"/>
    <property type="match status" value="1"/>
</dbReference>
<evidence type="ECO:0000256" key="3">
    <source>
        <dbReference type="ARBA" id="ARBA00004496"/>
    </source>
</evidence>
<evidence type="ECO:0000256" key="17">
    <source>
        <dbReference type="SAM" id="MobiDB-lite"/>
    </source>
</evidence>
<evidence type="ECO:0000256" key="7">
    <source>
        <dbReference type="ARBA" id="ARBA00022604"/>
    </source>
</evidence>
<dbReference type="PANTHER" id="PTHR10155:SF32">
    <property type="entry name" value="LP02169P"/>
    <property type="match status" value="1"/>
</dbReference>
<dbReference type="OrthoDB" id="6270897at2759"/>
<dbReference type="SMART" id="SM00253">
    <property type="entry name" value="SOCS"/>
    <property type="match status" value="1"/>
</dbReference>
<dbReference type="Proteomes" id="UP000792457">
    <property type="component" value="Unassembled WGS sequence"/>
</dbReference>
<protein>
    <recommendedName>
        <fullName evidence="15">Suppressor of cytokine signaling 7</fullName>
    </recommendedName>
</protein>
<dbReference type="SUPFAM" id="SSF158235">
    <property type="entry name" value="SOCS box-like"/>
    <property type="match status" value="1"/>
</dbReference>
<evidence type="ECO:0000256" key="10">
    <source>
        <dbReference type="ARBA" id="ARBA00022999"/>
    </source>
</evidence>
<sequence length="492" mass="54879">MAVNSASPAESKRMRKMSFSYLKDTLARRSSRQSGGLTKVCCCEMLENANGGLSSDAKNKCSGRTDSSSDSDSDKWKCSGMSLSEDSSKYKPSILKSLKKRFQLNGNSGSDTHKIKCKSKQKIKPRETVGGSYSNSINEESSSEGFTVANQRKGGNRLLCHLASVQFLRSQDKVDNINSTVPGLDHTHISNEDNVQNFQSNVTEFVQSSYSFSSVSLPLVTRCVSSSEPSRANNIVPCSGTNNSRNIVNSHCTIVTNADNLCESHESSDGDYNEIFLDRDERVAYENCDSANRSLRRASEGDKDANTSSSPPPDSSKSWGLTCELVKLAKYGWYWGPISREEAEEKLTGQPDGAFLVRDSSADRYLLSLSFRSSGKTLHTRIEHSYGLFSFYSDTEQEGSTSVVELIEHSMSYSRMGVFCYSKPRSPGYPSFPVRLTKPISRFTQVRSLQYLCRFVIRQYTRVDNIQKLPLPTKLKGYIQEGHYWLERKCAL</sequence>
<keyword evidence="21" id="KW-1185">Reference proteome</keyword>
<evidence type="ECO:0000313" key="21">
    <source>
        <dbReference type="Proteomes" id="UP000792457"/>
    </source>
</evidence>
<evidence type="ECO:0000256" key="4">
    <source>
        <dbReference type="ARBA" id="ARBA00004906"/>
    </source>
</evidence>
<accession>A0A8K0JU17</accession>
<dbReference type="GO" id="GO:0046854">
    <property type="term" value="P:phosphatidylinositol phosphate biosynthetic process"/>
    <property type="evidence" value="ECO:0007669"/>
    <property type="project" value="TreeGrafter"/>
</dbReference>
<dbReference type="EMBL" id="KZ308134">
    <property type="protein sequence ID" value="KAG8222458.1"/>
    <property type="molecule type" value="Genomic_DNA"/>
</dbReference>
<dbReference type="InterPro" id="IPR000980">
    <property type="entry name" value="SH2"/>
</dbReference>
<dbReference type="GO" id="GO:0009968">
    <property type="term" value="P:negative regulation of signal transduction"/>
    <property type="evidence" value="ECO:0007669"/>
    <property type="project" value="UniProtKB-KW"/>
</dbReference>
<evidence type="ECO:0000256" key="2">
    <source>
        <dbReference type="ARBA" id="ARBA00004413"/>
    </source>
</evidence>
<dbReference type="InterPro" id="IPR001496">
    <property type="entry name" value="SOCS_box"/>
</dbReference>
<feature type="compositionally biased region" description="Low complexity" evidence="17">
    <location>
        <begin position="130"/>
        <end position="145"/>
    </location>
</feature>
<dbReference type="GO" id="GO:0016567">
    <property type="term" value="P:protein ubiquitination"/>
    <property type="evidence" value="ECO:0007669"/>
    <property type="project" value="InterPro"/>
</dbReference>
<dbReference type="PROSITE" id="PS50001">
    <property type="entry name" value="SH2"/>
    <property type="match status" value="1"/>
</dbReference>
<comment type="subcellular location">
    <subcellularLocation>
        <location evidence="2">Cell membrane</location>
        <topology evidence="2">Peripheral membrane protein</topology>
        <orientation evidence="2">Cytoplasmic side</orientation>
    </subcellularLocation>
    <subcellularLocation>
        <location evidence="3">Cytoplasm</location>
    </subcellularLocation>
    <subcellularLocation>
        <location evidence="1">Nucleus</location>
    </subcellularLocation>
</comment>
<evidence type="ECO:0000256" key="13">
    <source>
        <dbReference type="ARBA" id="ARBA00059017"/>
    </source>
</evidence>
<dbReference type="GO" id="GO:0046935">
    <property type="term" value="F:1-phosphatidylinositol-3-kinase regulator activity"/>
    <property type="evidence" value="ECO:0007669"/>
    <property type="project" value="TreeGrafter"/>
</dbReference>
<feature type="region of interest" description="Disordered" evidence="17">
    <location>
        <begin position="54"/>
        <end position="76"/>
    </location>
</feature>
<evidence type="ECO:0000256" key="12">
    <source>
        <dbReference type="ARBA" id="ARBA00023242"/>
    </source>
</evidence>
<comment type="subunit">
    <text evidence="14">Substrate-recognition component of the ECS(SOCS7) complex, composed of SOCS7, CUL5, ELOB, ELOC and RNF7/RBX2. Interacts, via the third proline-rich region, with the second SH3 domain of the adapter protein NCK1. Also interacts with GRB2, INSR, PLCG1, SORBS3/vinexin, and phosphorylated STAT3 and STAT5. Interacts with SEPT6. Interacts with phosphorylated IRS4 and PIK3R1.</text>
</comment>